<keyword evidence="2" id="KW-0812">Transmembrane</keyword>
<dbReference type="Proteomes" id="UP000626109">
    <property type="component" value="Unassembled WGS sequence"/>
</dbReference>
<dbReference type="PROSITE" id="PS00018">
    <property type="entry name" value="EF_HAND_1"/>
    <property type="match status" value="2"/>
</dbReference>
<sequence length="267" mass="30283">MCEILRDALSQQLELPPGHWSQWNADQIKVASERLFAYYDADRSGFLDVNEMVHIMGDFGIHNRHLVLRTMYQLDQDGSGLIEPEEFDDLCRQIFWNGHRQLVIREFHRQQEIKGTQAVSASGLAKNRPLPVIDFLFLVGLLVLVIWAEQSFGRRTCDTRFDRYLWGVAILISFQLVLLLLIASAQTLGECWGCKCGGMVAQVAMTLLHVFVLAHAVAGTVLEWTSEICDQDLRSWSLMAVMMMWAAGLYVVILLLSQFATARPSAH</sequence>
<proteinExistence type="predicted"/>
<evidence type="ECO:0000313" key="6">
    <source>
        <dbReference type="Proteomes" id="UP000626109"/>
    </source>
</evidence>
<accession>A0A813KI77</accession>
<feature type="transmembrane region" description="Helical" evidence="2">
    <location>
        <begin position="164"/>
        <end position="184"/>
    </location>
</feature>
<protein>
    <recommendedName>
        <fullName evidence="3">EF-hand domain-containing protein</fullName>
    </recommendedName>
</protein>
<keyword evidence="7" id="KW-1185">Reference proteome</keyword>
<evidence type="ECO:0000256" key="2">
    <source>
        <dbReference type="SAM" id="Phobius"/>
    </source>
</evidence>
<dbReference type="InterPro" id="IPR018247">
    <property type="entry name" value="EF_Hand_1_Ca_BS"/>
</dbReference>
<name>A0A813KI77_POLGL</name>
<feature type="transmembrane region" description="Helical" evidence="2">
    <location>
        <begin position="132"/>
        <end position="152"/>
    </location>
</feature>
<feature type="transmembrane region" description="Helical" evidence="2">
    <location>
        <begin position="236"/>
        <end position="256"/>
    </location>
</feature>
<comment type="caution">
    <text evidence="5">The sequence shown here is derived from an EMBL/GenBank/DDBJ whole genome shotgun (WGS) entry which is preliminary data.</text>
</comment>
<keyword evidence="2" id="KW-0472">Membrane</keyword>
<dbReference type="Gene3D" id="1.10.238.10">
    <property type="entry name" value="EF-hand"/>
    <property type="match status" value="1"/>
</dbReference>
<evidence type="ECO:0000313" key="7">
    <source>
        <dbReference type="Proteomes" id="UP000654075"/>
    </source>
</evidence>
<gene>
    <name evidence="4" type="ORF">PGLA1383_LOCUS30827</name>
    <name evidence="5" type="ORF">PGLA2088_LOCUS31719</name>
</gene>
<reference evidence="5" key="1">
    <citation type="submission" date="2021-02" db="EMBL/GenBank/DDBJ databases">
        <authorList>
            <person name="Dougan E. K."/>
            <person name="Rhodes N."/>
            <person name="Thang M."/>
            <person name="Chan C."/>
        </authorList>
    </citation>
    <scope>NUCLEOTIDE SEQUENCE</scope>
</reference>
<feature type="domain" description="EF-hand" evidence="3">
    <location>
        <begin position="73"/>
        <end position="97"/>
    </location>
</feature>
<dbReference type="Proteomes" id="UP000654075">
    <property type="component" value="Unassembled WGS sequence"/>
</dbReference>
<dbReference type="GO" id="GO:0005509">
    <property type="term" value="F:calcium ion binding"/>
    <property type="evidence" value="ECO:0007669"/>
    <property type="project" value="InterPro"/>
</dbReference>
<dbReference type="SMART" id="SM00054">
    <property type="entry name" value="EFh"/>
    <property type="match status" value="2"/>
</dbReference>
<feature type="transmembrane region" description="Helical" evidence="2">
    <location>
        <begin position="196"/>
        <end position="216"/>
    </location>
</feature>
<dbReference type="InterPro" id="IPR011992">
    <property type="entry name" value="EF-hand-dom_pair"/>
</dbReference>
<keyword evidence="1" id="KW-0106">Calcium</keyword>
<dbReference type="AlphaFoldDB" id="A0A813KI77"/>
<evidence type="ECO:0000259" key="3">
    <source>
        <dbReference type="PROSITE" id="PS50222"/>
    </source>
</evidence>
<dbReference type="Pfam" id="PF13202">
    <property type="entry name" value="EF-hand_5"/>
    <property type="match status" value="2"/>
</dbReference>
<keyword evidence="2" id="KW-1133">Transmembrane helix</keyword>
<evidence type="ECO:0000256" key="1">
    <source>
        <dbReference type="ARBA" id="ARBA00022837"/>
    </source>
</evidence>
<dbReference type="InterPro" id="IPR002048">
    <property type="entry name" value="EF_hand_dom"/>
</dbReference>
<dbReference type="CDD" id="cd00051">
    <property type="entry name" value="EFh"/>
    <property type="match status" value="1"/>
</dbReference>
<evidence type="ECO:0000313" key="5">
    <source>
        <dbReference type="EMBL" id="CAE8700644.1"/>
    </source>
</evidence>
<dbReference type="PROSITE" id="PS50222">
    <property type="entry name" value="EF_HAND_2"/>
    <property type="match status" value="2"/>
</dbReference>
<evidence type="ECO:0000313" key="4">
    <source>
        <dbReference type="EMBL" id="CAE8613044.1"/>
    </source>
</evidence>
<dbReference type="SUPFAM" id="SSF47473">
    <property type="entry name" value="EF-hand"/>
    <property type="match status" value="1"/>
</dbReference>
<organism evidence="5 6">
    <name type="scientific">Polarella glacialis</name>
    <name type="common">Dinoflagellate</name>
    <dbReference type="NCBI Taxonomy" id="89957"/>
    <lineage>
        <taxon>Eukaryota</taxon>
        <taxon>Sar</taxon>
        <taxon>Alveolata</taxon>
        <taxon>Dinophyceae</taxon>
        <taxon>Suessiales</taxon>
        <taxon>Suessiaceae</taxon>
        <taxon>Polarella</taxon>
    </lineage>
</organism>
<dbReference type="EMBL" id="CAJNNW010029546">
    <property type="protein sequence ID" value="CAE8700644.1"/>
    <property type="molecule type" value="Genomic_DNA"/>
</dbReference>
<feature type="domain" description="EF-hand" evidence="3">
    <location>
        <begin position="27"/>
        <end position="62"/>
    </location>
</feature>
<dbReference type="EMBL" id="CAJNNV010025195">
    <property type="protein sequence ID" value="CAE8613044.1"/>
    <property type="molecule type" value="Genomic_DNA"/>
</dbReference>